<dbReference type="Pfam" id="PF00069">
    <property type="entry name" value="Pkinase"/>
    <property type="match status" value="1"/>
</dbReference>
<dbReference type="PANTHER" id="PTHR24342:SF15">
    <property type="entry name" value="DEATH-ASSOCIATED PROTEIN KINASE 2"/>
    <property type="match status" value="1"/>
</dbReference>
<name>A0ABD1K287_9TELE</name>
<evidence type="ECO:0000256" key="3">
    <source>
        <dbReference type="ARBA" id="ARBA00022527"/>
    </source>
</evidence>
<dbReference type="PANTHER" id="PTHR24342">
    <property type="entry name" value="SERINE/THREONINE-PROTEIN KINASE 17"/>
    <property type="match status" value="1"/>
</dbReference>
<keyword evidence="14" id="KW-0175">Coiled coil</keyword>
<feature type="domain" description="Protein kinase" evidence="15">
    <location>
        <begin position="18"/>
        <end position="281"/>
    </location>
</feature>
<keyword evidence="6" id="KW-0053">Apoptosis</keyword>
<evidence type="ECO:0000256" key="1">
    <source>
        <dbReference type="ARBA" id="ARBA00001946"/>
    </source>
</evidence>
<dbReference type="InterPro" id="IPR011009">
    <property type="entry name" value="Kinase-like_dom_sf"/>
</dbReference>
<evidence type="ECO:0000256" key="9">
    <source>
        <dbReference type="ARBA" id="ARBA00022840"/>
    </source>
</evidence>
<keyword evidence="4" id="KW-0597">Phosphoprotein</keyword>
<proteinExistence type="inferred from homology"/>
<evidence type="ECO:0000313" key="16">
    <source>
        <dbReference type="EMBL" id="KAL2093230.1"/>
    </source>
</evidence>
<accession>A0ABD1K287</accession>
<dbReference type="AlphaFoldDB" id="A0ABD1K287"/>
<evidence type="ECO:0000256" key="2">
    <source>
        <dbReference type="ARBA" id="ARBA00012513"/>
    </source>
</evidence>
<keyword evidence="9 13" id="KW-0067">ATP-binding</keyword>
<dbReference type="Gene3D" id="1.10.510.10">
    <property type="entry name" value="Transferase(Phosphotransferase) domain 1"/>
    <property type="match status" value="1"/>
</dbReference>
<comment type="catalytic activity">
    <reaction evidence="11">
        <text>L-seryl-[protein] + ATP = O-phospho-L-seryl-[protein] + ADP + H(+)</text>
        <dbReference type="Rhea" id="RHEA:17989"/>
        <dbReference type="Rhea" id="RHEA-COMP:9863"/>
        <dbReference type="Rhea" id="RHEA-COMP:11604"/>
        <dbReference type="ChEBI" id="CHEBI:15378"/>
        <dbReference type="ChEBI" id="CHEBI:29999"/>
        <dbReference type="ChEBI" id="CHEBI:30616"/>
        <dbReference type="ChEBI" id="CHEBI:83421"/>
        <dbReference type="ChEBI" id="CHEBI:456216"/>
        <dbReference type="EC" id="2.7.11.1"/>
    </reaction>
</comment>
<keyword evidence="7 13" id="KW-0547">Nucleotide-binding</keyword>
<protein>
    <recommendedName>
        <fullName evidence="2">non-specific serine/threonine protein kinase</fullName>
        <ecNumber evidence="2">2.7.11.1</ecNumber>
    </recommendedName>
</protein>
<dbReference type="InterPro" id="IPR008271">
    <property type="entry name" value="Ser/Thr_kinase_AS"/>
</dbReference>
<dbReference type="FunFam" id="3.30.200.20:FF:000110">
    <property type="entry name" value="Death-associated kinase 3, isoform CRA_a"/>
    <property type="match status" value="1"/>
</dbReference>
<evidence type="ECO:0000256" key="4">
    <source>
        <dbReference type="ARBA" id="ARBA00022553"/>
    </source>
</evidence>
<dbReference type="Proteomes" id="UP001591681">
    <property type="component" value="Unassembled WGS sequence"/>
</dbReference>
<dbReference type="InterPro" id="IPR017441">
    <property type="entry name" value="Protein_kinase_ATP_BS"/>
</dbReference>
<keyword evidence="3" id="KW-0723">Serine/threonine-protein kinase</keyword>
<dbReference type="GO" id="GO:0004674">
    <property type="term" value="F:protein serine/threonine kinase activity"/>
    <property type="evidence" value="ECO:0007669"/>
    <property type="project" value="UniProtKB-KW"/>
</dbReference>
<dbReference type="SMART" id="SM00220">
    <property type="entry name" value="S_TKc"/>
    <property type="match status" value="1"/>
</dbReference>
<dbReference type="EMBL" id="JBHFQA010000009">
    <property type="protein sequence ID" value="KAL2093230.1"/>
    <property type="molecule type" value="Genomic_DNA"/>
</dbReference>
<comment type="catalytic activity">
    <reaction evidence="10">
        <text>L-threonyl-[protein] + ATP = O-phospho-L-threonyl-[protein] + ADP + H(+)</text>
        <dbReference type="Rhea" id="RHEA:46608"/>
        <dbReference type="Rhea" id="RHEA-COMP:11060"/>
        <dbReference type="Rhea" id="RHEA-COMP:11605"/>
        <dbReference type="ChEBI" id="CHEBI:15378"/>
        <dbReference type="ChEBI" id="CHEBI:30013"/>
        <dbReference type="ChEBI" id="CHEBI:30616"/>
        <dbReference type="ChEBI" id="CHEBI:61977"/>
        <dbReference type="ChEBI" id="CHEBI:456216"/>
        <dbReference type="EC" id="2.7.11.1"/>
    </reaction>
</comment>
<dbReference type="FunFam" id="1.10.510.10:FF:000250">
    <property type="entry name" value="Death-associated protein kinase 3"/>
    <property type="match status" value="1"/>
</dbReference>
<dbReference type="SUPFAM" id="SSF56112">
    <property type="entry name" value="Protein kinase-like (PK-like)"/>
    <property type="match status" value="1"/>
</dbReference>
<comment type="similarity">
    <text evidence="12">Belongs to the protein kinase superfamily. CAMK Ser/Thr protein kinase family. DAP kinase subfamily.</text>
</comment>
<evidence type="ECO:0000256" key="11">
    <source>
        <dbReference type="ARBA" id="ARBA00048679"/>
    </source>
</evidence>
<keyword evidence="17" id="KW-1185">Reference proteome</keyword>
<evidence type="ECO:0000256" key="5">
    <source>
        <dbReference type="ARBA" id="ARBA00022679"/>
    </source>
</evidence>
<gene>
    <name evidence="16" type="ORF">ACEWY4_010542</name>
</gene>
<comment type="cofactor">
    <cofactor evidence="1">
        <name>Mg(2+)</name>
        <dbReference type="ChEBI" id="CHEBI:18420"/>
    </cofactor>
</comment>
<feature type="binding site" evidence="13">
    <location>
        <position position="51"/>
    </location>
    <ligand>
        <name>ATP</name>
        <dbReference type="ChEBI" id="CHEBI:30616"/>
    </ligand>
</feature>
<evidence type="ECO:0000256" key="12">
    <source>
        <dbReference type="ARBA" id="ARBA00060827"/>
    </source>
</evidence>
<dbReference type="PROSITE" id="PS50011">
    <property type="entry name" value="PROTEIN_KINASE_DOM"/>
    <property type="match status" value="1"/>
</dbReference>
<dbReference type="GO" id="GO:0006915">
    <property type="term" value="P:apoptotic process"/>
    <property type="evidence" value="ECO:0007669"/>
    <property type="project" value="UniProtKB-KW"/>
</dbReference>
<evidence type="ECO:0000256" key="10">
    <source>
        <dbReference type="ARBA" id="ARBA00047899"/>
    </source>
</evidence>
<feature type="coiled-coil region" evidence="14">
    <location>
        <begin position="354"/>
        <end position="406"/>
    </location>
</feature>
<keyword evidence="8" id="KW-0418">Kinase</keyword>
<evidence type="ECO:0000313" key="17">
    <source>
        <dbReference type="Proteomes" id="UP001591681"/>
    </source>
</evidence>
<dbReference type="InterPro" id="IPR000719">
    <property type="entry name" value="Prot_kinase_dom"/>
</dbReference>
<evidence type="ECO:0000256" key="8">
    <source>
        <dbReference type="ARBA" id="ARBA00022777"/>
    </source>
</evidence>
<dbReference type="PROSITE" id="PS00107">
    <property type="entry name" value="PROTEIN_KINASE_ATP"/>
    <property type="match status" value="1"/>
</dbReference>
<evidence type="ECO:0000256" key="14">
    <source>
        <dbReference type="SAM" id="Coils"/>
    </source>
</evidence>
<organism evidence="16 17">
    <name type="scientific">Coilia grayii</name>
    <name type="common">Gray's grenadier anchovy</name>
    <dbReference type="NCBI Taxonomy" id="363190"/>
    <lineage>
        <taxon>Eukaryota</taxon>
        <taxon>Metazoa</taxon>
        <taxon>Chordata</taxon>
        <taxon>Craniata</taxon>
        <taxon>Vertebrata</taxon>
        <taxon>Euteleostomi</taxon>
        <taxon>Actinopterygii</taxon>
        <taxon>Neopterygii</taxon>
        <taxon>Teleostei</taxon>
        <taxon>Clupei</taxon>
        <taxon>Clupeiformes</taxon>
        <taxon>Clupeoidei</taxon>
        <taxon>Engraulidae</taxon>
        <taxon>Coilinae</taxon>
        <taxon>Coilia</taxon>
    </lineage>
</organism>
<evidence type="ECO:0000259" key="15">
    <source>
        <dbReference type="PROSITE" id="PS50011"/>
    </source>
</evidence>
<keyword evidence="5" id="KW-0808">Transferase</keyword>
<dbReference type="Gene3D" id="3.30.200.20">
    <property type="entry name" value="Phosphorylase Kinase, domain 1"/>
    <property type="match status" value="1"/>
</dbReference>
<dbReference type="GO" id="GO:0005524">
    <property type="term" value="F:ATP binding"/>
    <property type="evidence" value="ECO:0007669"/>
    <property type="project" value="UniProtKB-UniRule"/>
</dbReference>
<evidence type="ECO:0000256" key="7">
    <source>
        <dbReference type="ARBA" id="ARBA00022741"/>
    </source>
</evidence>
<evidence type="ECO:0000256" key="6">
    <source>
        <dbReference type="ARBA" id="ARBA00022703"/>
    </source>
</evidence>
<dbReference type="EC" id="2.7.11.1" evidence="2"/>
<comment type="caution">
    <text evidence="16">The sequence shown here is derived from an EMBL/GenBank/DDBJ whole genome shotgun (WGS) entry which is preliminary data.</text>
</comment>
<evidence type="ECO:0000256" key="13">
    <source>
        <dbReference type="PROSITE-ProRule" id="PRU10141"/>
    </source>
</evidence>
<reference evidence="16 17" key="1">
    <citation type="submission" date="2024-09" db="EMBL/GenBank/DDBJ databases">
        <title>A chromosome-level genome assembly of Gray's grenadier anchovy, Coilia grayii.</title>
        <authorList>
            <person name="Fu Z."/>
        </authorList>
    </citation>
    <scope>NUCLEOTIDE SEQUENCE [LARGE SCALE GENOMIC DNA]</scope>
    <source>
        <strain evidence="16">G4</strain>
        <tissue evidence="16">Muscle</tissue>
    </source>
</reference>
<dbReference type="PROSITE" id="PS00108">
    <property type="entry name" value="PROTEIN_KINASE_ST"/>
    <property type="match status" value="1"/>
</dbReference>
<sequence>MRTLGMAVFKQQRVEDFYDIGEELGSGQFAIVKRCKEKSTGVEYAAKFIKKRQSRASRRGVRREEIEREVNILQQIQHPNVITLHDIFENRTDVVLILELVSGGELFDFLAQKESLSEEEATEFLKQILDGVQYLHSKRIAHFDLKPENIMLLNNKVPLPRIKLIDFGLAHKMEQDGAEFKNIFGTPEFVAPEIVNYEPLGLEADMWSIGVITYILLSGASPFLGETKQETLANISAMNYEFDEEFFGSTSELAKSFIRQLLVKDTRKRMTIQDALNHPWIKFHQCVAEEGGGGAAPGARRKTEGEAEAPQLKTKRLKEYTLQSHSSVPPNHSYAEAQRFACALEEIALMEVGVAGMQARREQLQGDVEALLAAYGRREAWFREGSEGVRQELSRARYELRKAEATRRGLHQDLRATDASLQHVGQRYLERQAHLSTLRQELTSELCWLREVLTSVHGDAGDGRVPFGSDVSEALKELLSHACGVELYPEAGPNPLTDTEGSL</sequence>